<gene>
    <name evidence="2" type="ORF">BB021_08150</name>
</gene>
<evidence type="ECO:0000313" key="2">
    <source>
        <dbReference type="EMBL" id="OPB88511.1"/>
    </source>
</evidence>
<dbReference type="Proteomes" id="UP000190016">
    <property type="component" value="Unassembled WGS sequence"/>
</dbReference>
<proteinExistence type="predicted"/>
<evidence type="ECO:0000313" key="3">
    <source>
        <dbReference type="Proteomes" id="UP000190016"/>
    </source>
</evidence>
<name>A0ABX3NAH8_9FLAO</name>
<evidence type="ECO:0000256" key="1">
    <source>
        <dbReference type="SAM" id="MobiDB-lite"/>
    </source>
</evidence>
<accession>A0ABX3NAH8</accession>
<feature type="compositionally biased region" description="Basic and acidic residues" evidence="1">
    <location>
        <begin position="60"/>
        <end position="73"/>
    </location>
</feature>
<comment type="caution">
    <text evidence="2">The sequence shown here is derived from an EMBL/GenBank/DDBJ whole genome shotgun (WGS) entry which is preliminary data.</text>
</comment>
<organism evidence="2 3">
    <name type="scientific">Elizabethkingia ursingii</name>
    <dbReference type="NCBI Taxonomy" id="1756150"/>
    <lineage>
        <taxon>Bacteria</taxon>
        <taxon>Pseudomonadati</taxon>
        <taxon>Bacteroidota</taxon>
        <taxon>Flavobacteriia</taxon>
        <taxon>Flavobacteriales</taxon>
        <taxon>Weeksellaceae</taxon>
        <taxon>Elizabethkingia</taxon>
    </lineage>
</organism>
<reference evidence="2 3" key="1">
    <citation type="submission" date="2016-07" db="EMBL/GenBank/DDBJ databases">
        <title>Revisiting the Taxonomy of the Elizabethkingia Genus based on Whole-Genome Sequencing, Optical Mapping, and MALDI-TOF.</title>
        <authorList>
            <person name="Nicholson A.C."/>
        </authorList>
    </citation>
    <scope>NUCLEOTIDE SEQUENCE [LARGE SCALE GENOMIC DNA]</scope>
    <source>
        <strain evidence="2 3">C1558</strain>
    </source>
</reference>
<protein>
    <submittedName>
        <fullName evidence="2">Uncharacterized protein</fullName>
    </submittedName>
</protein>
<keyword evidence="3" id="KW-1185">Reference proteome</keyword>
<dbReference type="RefSeq" id="WP_078778783.1">
    <property type="nucleotide sequence ID" value="NZ_MBDS01000015.1"/>
</dbReference>
<sequence length="73" mass="8197">MKKSKGKLAEYGDYASEKRIYTQPKMEVICIEMEQCLAAQSAVLNPGNINSPVTPQMEEWNNKESLGGKDFDL</sequence>
<dbReference type="EMBL" id="MBDS01000015">
    <property type="protein sequence ID" value="OPB88511.1"/>
    <property type="molecule type" value="Genomic_DNA"/>
</dbReference>
<feature type="region of interest" description="Disordered" evidence="1">
    <location>
        <begin position="54"/>
        <end position="73"/>
    </location>
</feature>